<evidence type="ECO:0000256" key="4">
    <source>
        <dbReference type="ARBA" id="ARBA00014026"/>
    </source>
</evidence>
<evidence type="ECO:0000313" key="9">
    <source>
        <dbReference type="Ensembl" id="ENSUAMP00000006255.1"/>
    </source>
</evidence>
<dbReference type="PANTHER" id="PTHR28623:SF1">
    <property type="entry name" value="PROTEIN FAM118B"/>
    <property type="match status" value="1"/>
</dbReference>
<evidence type="ECO:0000256" key="7">
    <source>
        <dbReference type="ARBA" id="ARBA00023242"/>
    </source>
</evidence>
<keyword evidence="7" id="KW-0539">Nucleus</keyword>
<accession>A0A452QLQ5</accession>
<protein>
    <recommendedName>
        <fullName evidence="4">Protein FAM118B</fullName>
    </recommendedName>
</protein>
<reference evidence="10" key="1">
    <citation type="submission" date="2016-06" db="EMBL/GenBank/DDBJ databases">
        <title>De novo assembly and RNA-Seq shows season-dependent expression and editing in black bear kidneys.</title>
        <authorList>
            <person name="Korstanje R."/>
            <person name="Srivastava A."/>
            <person name="Sarsani V.K."/>
            <person name="Sheehan S.M."/>
            <person name="Seger R.L."/>
            <person name="Barter M.E."/>
            <person name="Lindqvist C."/>
            <person name="Brody L.C."/>
            <person name="Mullikin J.C."/>
        </authorList>
    </citation>
    <scope>NUCLEOTIDE SEQUENCE [LARGE SCALE GENOMIC DNA]</scope>
</reference>
<dbReference type="GO" id="GO:0015030">
    <property type="term" value="C:Cajal body"/>
    <property type="evidence" value="ECO:0007669"/>
    <property type="project" value="UniProtKB-SubCell"/>
</dbReference>
<dbReference type="PANTHER" id="PTHR28623">
    <property type="entry name" value="PROTEIN FAM118B"/>
    <property type="match status" value="1"/>
</dbReference>
<proteinExistence type="inferred from homology"/>
<dbReference type="GeneTree" id="ENSGT00390000010215"/>
<dbReference type="AlphaFoldDB" id="A0A452QLQ5"/>
<keyword evidence="5" id="KW-0597">Phosphoprotein</keyword>
<dbReference type="STRING" id="9643.ENSUAMP00000006255"/>
<keyword evidence="6" id="KW-0007">Acetylation</keyword>
<name>A0A452QLQ5_URSAM</name>
<feature type="region of interest" description="Disordered" evidence="8">
    <location>
        <begin position="1"/>
        <end position="20"/>
    </location>
</feature>
<evidence type="ECO:0000256" key="3">
    <source>
        <dbReference type="ARBA" id="ARBA00006491"/>
    </source>
</evidence>
<comment type="similarity">
    <text evidence="3">Belongs to the FAM118 family.</text>
</comment>
<keyword evidence="10" id="KW-1185">Reference proteome</keyword>
<evidence type="ECO:0000256" key="1">
    <source>
        <dbReference type="ARBA" id="ARBA00003199"/>
    </source>
</evidence>
<evidence type="ECO:0000256" key="2">
    <source>
        <dbReference type="ARBA" id="ARBA00004408"/>
    </source>
</evidence>
<comment type="function">
    <text evidence="1">May play a role in Cajal bodies formation.</text>
</comment>
<organism evidence="9 10">
    <name type="scientific">Ursus americanus</name>
    <name type="common">American black bear</name>
    <name type="synonym">Euarctos americanus</name>
    <dbReference type="NCBI Taxonomy" id="9643"/>
    <lineage>
        <taxon>Eukaryota</taxon>
        <taxon>Metazoa</taxon>
        <taxon>Chordata</taxon>
        <taxon>Craniata</taxon>
        <taxon>Vertebrata</taxon>
        <taxon>Euteleostomi</taxon>
        <taxon>Mammalia</taxon>
        <taxon>Eutheria</taxon>
        <taxon>Laurasiatheria</taxon>
        <taxon>Carnivora</taxon>
        <taxon>Caniformia</taxon>
        <taxon>Ursidae</taxon>
        <taxon>Ursus</taxon>
    </lineage>
</organism>
<evidence type="ECO:0000256" key="6">
    <source>
        <dbReference type="ARBA" id="ARBA00022990"/>
    </source>
</evidence>
<reference evidence="9" key="2">
    <citation type="submission" date="2025-08" db="UniProtKB">
        <authorList>
            <consortium name="Ensembl"/>
        </authorList>
    </citation>
    <scope>IDENTIFICATION</scope>
</reference>
<comment type="subcellular location">
    <subcellularLocation>
        <location evidence="2">Nucleus</location>
        <location evidence="2">Cajal body</location>
    </subcellularLocation>
</comment>
<dbReference type="InterPro" id="IPR038916">
    <property type="entry name" value="FAM118"/>
</dbReference>
<dbReference type="Proteomes" id="UP000291022">
    <property type="component" value="Unassembled WGS sequence"/>
</dbReference>
<evidence type="ECO:0000313" key="10">
    <source>
        <dbReference type="Proteomes" id="UP000291022"/>
    </source>
</evidence>
<evidence type="ECO:0000256" key="8">
    <source>
        <dbReference type="SAM" id="MobiDB-lite"/>
    </source>
</evidence>
<dbReference type="OMA" id="WGKQNEL"/>
<evidence type="ECO:0000256" key="5">
    <source>
        <dbReference type="ARBA" id="ARBA00022553"/>
    </source>
</evidence>
<sequence length="207" mass="23212">MDEVKKNSNNTAQSSEKKLLPSLKTKKPRELVLVIGTGISAAVAPQVPALKSWKGLIQALLDAAIDFDLLEDEESRKFQKCLHEDKNLVHVAHDLIQKLSPRTSNVRSTFFKDCLYEVFDDLESKMEDSGKQLLQSVLHLMENGALVLTTNFDNLLELYAADQGKQLESLDLTDEKKVTSKGLVSSSGWWVVSSSEKLFSSWYIIHC</sequence>
<dbReference type="Ensembl" id="ENSUAMT00000007074.1">
    <property type="protein sequence ID" value="ENSUAMP00000006255.1"/>
    <property type="gene ID" value="ENSUAMG00000005507.1"/>
</dbReference>
<reference evidence="9" key="3">
    <citation type="submission" date="2025-09" db="UniProtKB">
        <authorList>
            <consortium name="Ensembl"/>
        </authorList>
    </citation>
    <scope>IDENTIFICATION</scope>
</reference>